<evidence type="ECO:0000256" key="5">
    <source>
        <dbReference type="ARBA" id="ARBA00023098"/>
    </source>
</evidence>
<dbReference type="NCBIfam" id="NF002060">
    <property type="entry name" value="PRK00892.1"/>
    <property type="match status" value="1"/>
</dbReference>
<dbReference type="InterPro" id="IPR011004">
    <property type="entry name" value="Trimer_LpxA-like_sf"/>
</dbReference>
<dbReference type="HOGENOM" id="CLU_049865_0_0_7"/>
<dbReference type="Pfam" id="PF14602">
    <property type="entry name" value="Hexapep_2"/>
    <property type="match status" value="1"/>
</dbReference>
<comment type="catalytic activity">
    <reaction evidence="7">
        <text>a UDP-3-O-[(3R)-3-hydroxyacyl]-alpha-D-glucosamine + a (3R)-hydroxyacyl-[ACP] = a UDP-2-N,3-O-bis[(3R)-3-hydroxyacyl]-alpha-D-glucosamine + holo-[ACP] + H(+)</text>
        <dbReference type="Rhea" id="RHEA:53836"/>
        <dbReference type="Rhea" id="RHEA-COMP:9685"/>
        <dbReference type="Rhea" id="RHEA-COMP:9945"/>
        <dbReference type="ChEBI" id="CHEBI:15378"/>
        <dbReference type="ChEBI" id="CHEBI:64479"/>
        <dbReference type="ChEBI" id="CHEBI:78827"/>
        <dbReference type="ChEBI" id="CHEBI:137740"/>
        <dbReference type="ChEBI" id="CHEBI:137748"/>
        <dbReference type="EC" id="2.3.1.191"/>
    </reaction>
</comment>
<proteinExistence type="inferred from homology"/>
<evidence type="ECO:0000256" key="1">
    <source>
        <dbReference type="ARBA" id="ARBA00022516"/>
    </source>
</evidence>
<dbReference type="InterPro" id="IPR020573">
    <property type="entry name" value="UDP_GlcNAc_AcTrfase_non-rep"/>
</dbReference>
<dbReference type="KEGG" id="gur:Gura_3235"/>
<comment type="subunit">
    <text evidence="7">Homotrimer.</text>
</comment>
<comment type="pathway">
    <text evidence="7">Bacterial outer membrane biogenesis; LPS lipid A biosynthesis.</text>
</comment>
<dbReference type="GO" id="GO:0103118">
    <property type="term" value="F:UDP-3-O-[(3R)-3-hydroxyacyl]-glucosamine N-acyltransferase activity"/>
    <property type="evidence" value="ECO:0007669"/>
    <property type="project" value="UniProtKB-EC"/>
</dbReference>
<dbReference type="SUPFAM" id="SSF51161">
    <property type="entry name" value="Trimeric LpxA-like enzymes"/>
    <property type="match status" value="1"/>
</dbReference>
<feature type="domain" description="UDP-3-O-[3-hydroxymyristoyl] glucosamine N-acyltransferase non-repeat region" evidence="9">
    <location>
        <begin position="23"/>
        <end position="87"/>
    </location>
</feature>
<keyword evidence="5 7" id="KW-0443">Lipid metabolism</keyword>
<dbReference type="EMBL" id="CP000698">
    <property type="protein sequence ID" value="ABQ27396.1"/>
    <property type="molecule type" value="Genomic_DNA"/>
</dbReference>
<accession>A5G6H8</accession>
<feature type="coiled-coil region" evidence="8">
    <location>
        <begin position="320"/>
        <end position="347"/>
    </location>
</feature>
<keyword evidence="11" id="KW-1185">Reference proteome</keyword>
<protein>
    <recommendedName>
        <fullName evidence="7">UDP-3-O-acylglucosamine N-acyltransferase</fullName>
        <ecNumber evidence="7">2.3.1.191</ecNumber>
    </recommendedName>
</protein>
<keyword evidence="1 7" id="KW-0444">Lipid biosynthesis</keyword>
<organism evidence="10 11">
    <name type="scientific">Geotalea uraniireducens (strain Rf4)</name>
    <name type="common">Geobacter uraniireducens</name>
    <dbReference type="NCBI Taxonomy" id="351605"/>
    <lineage>
        <taxon>Bacteria</taxon>
        <taxon>Pseudomonadati</taxon>
        <taxon>Thermodesulfobacteriota</taxon>
        <taxon>Desulfuromonadia</taxon>
        <taxon>Geobacterales</taxon>
        <taxon>Geobacteraceae</taxon>
        <taxon>Geotalea</taxon>
    </lineage>
</organism>
<dbReference type="CDD" id="cd03352">
    <property type="entry name" value="LbH_LpxD"/>
    <property type="match status" value="1"/>
</dbReference>
<evidence type="ECO:0000313" key="10">
    <source>
        <dbReference type="EMBL" id="ABQ27396.1"/>
    </source>
</evidence>
<dbReference type="NCBIfam" id="TIGR01853">
    <property type="entry name" value="lipid_A_lpxD"/>
    <property type="match status" value="1"/>
</dbReference>
<dbReference type="EC" id="2.3.1.191" evidence="7"/>
<reference evidence="10 11" key="1">
    <citation type="submission" date="2007-05" db="EMBL/GenBank/DDBJ databases">
        <title>Complete sequence of Geobacter uraniireducens Rf4.</title>
        <authorList>
            <consortium name="US DOE Joint Genome Institute"/>
            <person name="Copeland A."/>
            <person name="Lucas S."/>
            <person name="Lapidus A."/>
            <person name="Barry K."/>
            <person name="Detter J.C."/>
            <person name="Glavina del Rio T."/>
            <person name="Hammon N."/>
            <person name="Israni S."/>
            <person name="Dalin E."/>
            <person name="Tice H."/>
            <person name="Pitluck S."/>
            <person name="Chertkov O."/>
            <person name="Brettin T."/>
            <person name="Bruce D."/>
            <person name="Han C."/>
            <person name="Schmutz J."/>
            <person name="Larimer F."/>
            <person name="Land M."/>
            <person name="Hauser L."/>
            <person name="Kyrpides N."/>
            <person name="Mikhailova N."/>
            <person name="Shelobolina E."/>
            <person name="Aklujkar M."/>
            <person name="Lovley D."/>
            <person name="Richardson P."/>
        </authorList>
    </citation>
    <scope>NUCLEOTIDE SEQUENCE [LARGE SCALE GENOMIC DNA]</scope>
    <source>
        <strain evidence="10 11">Rf4</strain>
    </source>
</reference>
<dbReference type="RefSeq" id="WP_011940059.1">
    <property type="nucleotide sequence ID" value="NC_009483.1"/>
</dbReference>
<keyword evidence="6 7" id="KW-0012">Acyltransferase</keyword>
<dbReference type="OrthoDB" id="9784739at2"/>
<dbReference type="PANTHER" id="PTHR43378">
    <property type="entry name" value="UDP-3-O-ACYLGLUCOSAMINE N-ACYLTRANSFERASE"/>
    <property type="match status" value="1"/>
</dbReference>
<dbReference type="Gene3D" id="2.160.10.10">
    <property type="entry name" value="Hexapeptide repeat proteins"/>
    <property type="match status" value="1"/>
</dbReference>
<dbReference type="PANTHER" id="PTHR43378:SF2">
    <property type="entry name" value="UDP-3-O-ACYLGLUCOSAMINE N-ACYLTRANSFERASE 1, MITOCHONDRIAL-RELATED"/>
    <property type="match status" value="1"/>
</dbReference>
<evidence type="ECO:0000256" key="4">
    <source>
        <dbReference type="ARBA" id="ARBA00022737"/>
    </source>
</evidence>
<dbReference type="Gene3D" id="3.40.1390.10">
    <property type="entry name" value="MurE/MurF, N-terminal domain"/>
    <property type="match status" value="1"/>
</dbReference>
<evidence type="ECO:0000256" key="3">
    <source>
        <dbReference type="ARBA" id="ARBA00022679"/>
    </source>
</evidence>
<comment type="similarity">
    <text evidence="7">Belongs to the transferase hexapeptide repeat family. LpxD subfamily.</text>
</comment>
<dbReference type="STRING" id="351605.Gura_3235"/>
<dbReference type="GO" id="GO:0009245">
    <property type="term" value="P:lipid A biosynthetic process"/>
    <property type="evidence" value="ECO:0007669"/>
    <property type="project" value="UniProtKB-UniRule"/>
</dbReference>
<evidence type="ECO:0000256" key="8">
    <source>
        <dbReference type="SAM" id="Coils"/>
    </source>
</evidence>
<evidence type="ECO:0000256" key="7">
    <source>
        <dbReference type="HAMAP-Rule" id="MF_00523"/>
    </source>
</evidence>
<dbReference type="Proteomes" id="UP000006695">
    <property type="component" value="Chromosome"/>
</dbReference>
<dbReference type="Pfam" id="PF04613">
    <property type="entry name" value="LpxD"/>
    <property type="match status" value="1"/>
</dbReference>
<evidence type="ECO:0000313" key="11">
    <source>
        <dbReference type="Proteomes" id="UP000006695"/>
    </source>
</evidence>
<name>A5G6H8_GEOUR</name>
<dbReference type="InterPro" id="IPR007691">
    <property type="entry name" value="LpxD"/>
</dbReference>
<keyword evidence="4 7" id="KW-0677">Repeat</keyword>
<sequence length="348" mass="36698">MEKSLKELAEYLGGRVIGDESALVRGLGTLDDAGDGQITFLANPKYAQKVATTNAAAVILPPGADGHGRNVVEVANPYLAFAKLLTLFYVAPAKAYGVMDGAFVGKAVAMGDDVTVYPGAFVADGVRLGNRVTLYPGVVLYPGVILGDDVTLHANVSVRERCRIGNRVTIHNGTVVGCDGFGYAPDGKEWYKIPQIGIVMIEDDVEIGSNTVIDRAALEVTLIRRGTKIDNLVQIAHNCVIGENGMICSQVGISGSTKVGSHVTMGGQVGVAGHIQIGDNVMVGAKSGVPGNIPANQIISGIPAIPHREWLKASGIFPRLPEYRKTLGALEKRVAELEKMLASNTNEK</sequence>
<dbReference type="HAMAP" id="MF_00523">
    <property type="entry name" value="LpxD"/>
    <property type="match status" value="1"/>
</dbReference>
<dbReference type="GO" id="GO:0016020">
    <property type="term" value="C:membrane"/>
    <property type="evidence" value="ECO:0007669"/>
    <property type="project" value="GOC"/>
</dbReference>
<dbReference type="UniPathway" id="UPA00973"/>
<dbReference type="InterPro" id="IPR001451">
    <property type="entry name" value="Hexapep"/>
</dbReference>
<dbReference type="GO" id="GO:0016410">
    <property type="term" value="F:N-acyltransferase activity"/>
    <property type="evidence" value="ECO:0007669"/>
    <property type="project" value="InterPro"/>
</dbReference>
<dbReference type="Pfam" id="PF00132">
    <property type="entry name" value="Hexapep"/>
    <property type="match status" value="1"/>
</dbReference>
<keyword evidence="2 7" id="KW-0441">Lipid A biosynthesis</keyword>
<feature type="active site" description="Proton acceptor" evidence="7">
    <location>
        <position position="237"/>
    </location>
</feature>
<gene>
    <name evidence="7" type="primary">lpxD</name>
    <name evidence="10" type="ordered locus">Gura_3235</name>
</gene>
<comment type="function">
    <text evidence="7">Catalyzes the N-acylation of UDP-3-O-acylglucosamine using 3-hydroxyacyl-ACP as the acyl donor. Is involved in the biosynthesis of lipid A, a phosphorylated glycolipid that anchors the lipopolysaccharide to the outer membrane of the cell.</text>
</comment>
<evidence type="ECO:0000256" key="6">
    <source>
        <dbReference type="ARBA" id="ARBA00023315"/>
    </source>
</evidence>
<keyword evidence="8" id="KW-0175">Coiled coil</keyword>
<keyword evidence="3 7" id="KW-0808">Transferase</keyword>
<evidence type="ECO:0000256" key="2">
    <source>
        <dbReference type="ARBA" id="ARBA00022556"/>
    </source>
</evidence>
<dbReference type="AlphaFoldDB" id="A5G6H8"/>
<evidence type="ECO:0000259" key="9">
    <source>
        <dbReference type="Pfam" id="PF04613"/>
    </source>
</evidence>